<dbReference type="InterPro" id="IPR026444">
    <property type="entry name" value="Secre_tail"/>
</dbReference>
<dbReference type="EMBL" id="JAUJEA010000005">
    <property type="protein sequence ID" value="MDN5202558.1"/>
    <property type="molecule type" value="Genomic_DNA"/>
</dbReference>
<dbReference type="PANTHER" id="PTHR43739:SF5">
    <property type="entry name" value="EXO-ALPHA-SIALIDASE"/>
    <property type="match status" value="1"/>
</dbReference>
<dbReference type="Pfam" id="PF18962">
    <property type="entry name" value="Por_Secre_tail"/>
    <property type="match status" value="1"/>
</dbReference>
<evidence type="ECO:0000313" key="6">
    <source>
        <dbReference type="Proteomes" id="UP001172082"/>
    </source>
</evidence>
<sequence length="1370" mass="150660">MRRILLVIVVCLTGGLIYLIESKEEVRQTQQKTNNKELTPSEMRAEELRKKREKRLKGYSKSDSPDEFFLFHRSIRTRDGEEGPGYQANYRLEELNKALQNQARARGFRRATLDWKERGPGNVAGRTRSLLVLPGDASKNTWLAGAVGGGIWKTTDGGQTWVNKSSDFPSLSITTLAMSDTDPAIIYAGTGEHIASAGTAIIGDGIFKSDDAGETWTQLASTAKNPNFRSVNRIVIDPQKPDTLVVCASENTWDASDRSVILRSVDGGVTWDEVYESVNAISQIVTTPGNFNIQFAAVNGVGALKSTDGGVTWELSNSGMQVTGRVELAIAPTMPSRIYASAVGDLSGTGSDLYISDDAGENWNIITNTNGQQNEDFLGGQGWYDNTIAVDPYDEDIVYYGGVNLWRTSMADGTIVKNLPDVTTEENNTQSFFDTFDFGAPYLDGGLELGDSDEENFVSVEIRFGPGKSQMAYRFTVPDGSGAGVQASNYDYQDYVEVPFEVWDVVNNQQLMVSFRDQQKDGIFQLITRNTAAGNENNHSREYMFISSIPYSETPDENFTKNGGHEHEQLYFIWPILAQGATWNAQTLPGSNITINYGRIPIEQRVGALRNVSDAYQQFDKINTVFGNDDLYAFHPDQHYLVMVPMSESIKTYKILVGNDGGVFVSNTAIQPGINDGDWTFSGFGYNTSQFYGVDKQPGEDRYIGGTQDNGTWMSPANVSSSKTTNYDHVIGGDGFQVVWNFSDARKIIGGSQGNNFRRTTNGGITWTDATTGITGTSPFISKLANSKKNPEVLYTVTSNGVFKSEDFGGNWKLTPINSAWGASTFLNVKVSLSNPNIVWAGSGMSASRKLHVSTDWGDSFEATNNFSNLGLISGFATHPFEDSTAYALFSFAGGPKVVRTRNLGETWEELSGFGNNSTSANGFPDVAVYSLLVLPHEPNTLWAGTEIGIFESTDNGLNWSIADNGFPAASVWEMKVVDDQIVVATHGRGIWSVTMTEIPAVVPVPTINALGTSVLGELVVDASFFSDFDSVDVLVDNQLAKRVETVGTGEMIIRAANQPFDQALNVILRAYLDGQSQNSQPQQITLFEPNAPQLIYTEDFNEESSEDFIGNGFTVSSQVGFNDGAIHSEHNYADGNIEYVYQLKTPIIISETNLGGGDPSFTYDDVALIEPGEAGSVFGSDNFFDYVIVEGTKDGVNWIPLANGYDATFDDDWKEAYDNNQNGNSDLFVRHRINLLNRFTANQDTVFFRFRLFSDPFTTGYGWVIDNLYIQDRPTGVNNRLDINNDLEVFNYPNPTSGESIISYNIPALSKSVIQVIDAEGRLLKNIDIGQTRAGKGTYRLDVSQFSSGIYYIKLISDRNSKVTRMMIQ</sequence>
<dbReference type="NCBIfam" id="TIGR04183">
    <property type="entry name" value="Por_Secre_tail"/>
    <property type="match status" value="1"/>
</dbReference>
<dbReference type="Proteomes" id="UP001172082">
    <property type="component" value="Unassembled WGS sequence"/>
</dbReference>
<evidence type="ECO:0000259" key="3">
    <source>
        <dbReference type="Pfam" id="PF15902"/>
    </source>
</evidence>
<keyword evidence="6" id="KW-1185">Reference proteome</keyword>
<organism evidence="5 6">
    <name type="scientific">Splendidivirga corallicola</name>
    <dbReference type="NCBI Taxonomy" id="3051826"/>
    <lineage>
        <taxon>Bacteria</taxon>
        <taxon>Pseudomonadati</taxon>
        <taxon>Bacteroidota</taxon>
        <taxon>Cytophagia</taxon>
        <taxon>Cytophagales</taxon>
        <taxon>Splendidivirgaceae</taxon>
        <taxon>Splendidivirga</taxon>
    </lineage>
</organism>
<evidence type="ECO:0000256" key="1">
    <source>
        <dbReference type="ARBA" id="ARBA00022737"/>
    </source>
</evidence>
<dbReference type="SUPFAM" id="SSF110296">
    <property type="entry name" value="Oligoxyloglucan reducing end-specific cellobiohydrolase"/>
    <property type="match status" value="2"/>
</dbReference>
<proteinExistence type="predicted"/>
<feature type="domain" description="Secretion system C-terminal sorting" evidence="4">
    <location>
        <begin position="1293"/>
        <end position="1369"/>
    </location>
</feature>
<dbReference type="CDD" id="cd15482">
    <property type="entry name" value="Sialidase_non-viral"/>
    <property type="match status" value="1"/>
</dbReference>
<reference evidence="5" key="1">
    <citation type="submission" date="2023-06" db="EMBL/GenBank/DDBJ databases">
        <title>Genomic of Parafulvivirga corallium.</title>
        <authorList>
            <person name="Wang G."/>
        </authorList>
    </citation>
    <scope>NUCLEOTIDE SEQUENCE</scope>
    <source>
        <strain evidence="5">BMA10</strain>
    </source>
</reference>
<dbReference type="InterPro" id="IPR052025">
    <property type="entry name" value="Xyloglucanase_GH74"/>
</dbReference>
<name>A0ABT8KQ77_9BACT</name>
<dbReference type="InterPro" id="IPR015943">
    <property type="entry name" value="WD40/YVTN_repeat-like_dom_sf"/>
</dbReference>
<protein>
    <submittedName>
        <fullName evidence="5">T9SS type A sorting domain-containing protein</fullName>
    </submittedName>
</protein>
<feature type="region of interest" description="Disordered" evidence="2">
    <location>
        <begin position="28"/>
        <end position="47"/>
    </location>
</feature>
<comment type="caution">
    <text evidence="5">The sequence shown here is derived from an EMBL/GenBank/DDBJ whole genome shotgun (WGS) entry which is preliminary data.</text>
</comment>
<dbReference type="PANTHER" id="PTHR43739">
    <property type="entry name" value="XYLOGLUCANASE (EUROFUNG)"/>
    <property type="match status" value="1"/>
</dbReference>
<keyword evidence="1" id="KW-0677">Repeat</keyword>
<gene>
    <name evidence="5" type="ORF">QQ008_14315</name>
</gene>
<feature type="domain" description="Sortilin N-terminal" evidence="3">
    <location>
        <begin position="151"/>
        <end position="281"/>
    </location>
</feature>
<feature type="compositionally biased region" description="Polar residues" evidence="2">
    <location>
        <begin position="28"/>
        <end position="38"/>
    </location>
</feature>
<evidence type="ECO:0000259" key="4">
    <source>
        <dbReference type="Pfam" id="PF18962"/>
    </source>
</evidence>
<dbReference type="Pfam" id="PF15902">
    <property type="entry name" value="Sortilin-Vps10"/>
    <property type="match status" value="1"/>
</dbReference>
<dbReference type="InterPro" id="IPR031778">
    <property type="entry name" value="Sortilin_N"/>
</dbReference>
<evidence type="ECO:0000313" key="5">
    <source>
        <dbReference type="EMBL" id="MDN5202558.1"/>
    </source>
</evidence>
<accession>A0ABT8KQ77</accession>
<dbReference type="RefSeq" id="WP_346752583.1">
    <property type="nucleotide sequence ID" value="NZ_JAUJEA010000005.1"/>
</dbReference>
<evidence type="ECO:0000256" key="2">
    <source>
        <dbReference type="SAM" id="MobiDB-lite"/>
    </source>
</evidence>
<dbReference type="Gene3D" id="2.130.10.10">
    <property type="entry name" value="YVTN repeat-like/Quinoprotein amine dehydrogenase"/>
    <property type="match status" value="4"/>
</dbReference>